<accession>A0ABV9QC98</accession>
<dbReference type="EMBL" id="JBHSHJ010000003">
    <property type="protein sequence ID" value="MFC4788272.1"/>
    <property type="molecule type" value="Genomic_DNA"/>
</dbReference>
<evidence type="ECO:0000313" key="1">
    <source>
        <dbReference type="EMBL" id="MFC4788272.1"/>
    </source>
</evidence>
<protein>
    <submittedName>
        <fullName evidence="1">Uncharacterized protein</fullName>
    </submittedName>
</protein>
<keyword evidence="2" id="KW-1185">Reference proteome</keyword>
<sequence>MIANFKDGFSLLGLSAILWGEFFSTIDRRIMKFSARNKAIFTAATAMILASTWTGENRPSKTW</sequence>
<dbReference type="RefSeq" id="WP_382430556.1">
    <property type="nucleotide sequence ID" value="NZ_JBHSHJ010000003.1"/>
</dbReference>
<organism evidence="1 2">
    <name type="scientific">Giesbergeria sinuosa</name>
    <dbReference type="NCBI Taxonomy" id="80883"/>
    <lineage>
        <taxon>Bacteria</taxon>
        <taxon>Pseudomonadati</taxon>
        <taxon>Pseudomonadota</taxon>
        <taxon>Betaproteobacteria</taxon>
        <taxon>Burkholderiales</taxon>
        <taxon>Comamonadaceae</taxon>
        <taxon>Giesbergeria</taxon>
    </lineage>
</organism>
<reference evidence="2" key="1">
    <citation type="journal article" date="2019" name="Int. J. Syst. Evol. Microbiol.">
        <title>The Global Catalogue of Microorganisms (GCM) 10K type strain sequencing project: providing services to taxonomists for standard genome sequencing and annotation.</title>
        <authorList>
            <consortium name="The Broad Institute Genomics Platform"/>
            <consortium name="The Broad Institute Genome Sequencing Center for Infectious Disease"/>
            <person name="Wu L."/>
            <person name="Ma J."/>
        </authorList>
    </citation>
    <scope>NUCLEOTIDE SEQUENCE [LARGE SCALE GENOMIC DNA]</scope>
    <source>
        <strain evidence="2">CCUG 49452</strain>
    </source>
</reference>
<comment type="caution">
    <text evidence="1">The sequence shown here is derived from an EMBL/GenBank/DDBJ whole genome shotgun (WGS) entry which is preliminary data.</text>
</comment>
<dbReference type="Proteomes" id="UP001596001">
    <property type="component" value="Unassembled WGS sequence"/>
</dbReference>
<name>A0ABV9QC98_9BURK</name>
<evidence type="ECO:0000313" key="2">
    <source>
        <dbReference type="Proteomes" id="UP001596001"/>
    </source>
</evidence>
<proteinExistence type="predicted"/>
<gene>
    <name evidence="1" type="ORF">ACFO6X_04645</name>
</gene>